<evidence type="ECO:0000313" key="4">
    <source>
        <dbReference type="Proteomes" id="UP000024332"/>
    </source>
</evidence>
<dbReference type="Proteomes" id="UP000024332">
    <property type="component" value="Unassembled WGS sequence"/>
</dbReference>
<feature type="domain" description="SpoVT-AbrB" evidence="2">
    <location>
        <begin position="8"/>
        <end position="53"/>
    </location>
</feature>
<sequence length="301" mass="35233">MSVRRLQKIKGGSYIISIPSDWVRKNGLDVRSELKVYEVIDGLKIKPIREPELTKEIEINDIELTKYLISVYYMQGVDRIVIKSKEVIPQEVKKELRELQLSHAGLEIEEENFSMITFRISISVQQDLRDLISKFIHKIETILEDAQVMLKSPSGEIKEDLIQRTELLMKDYRVIIRTIAIGVQEDDLVNFGMQEKDIILYAVAMRDLGRFLAHLKNFILAYRDNENAKTYFPVVKEMFSDSTQMFINESLDKLMEVRKKEKEIEKRIENKDEEKELLRMATYCVALTDDAVHKSVRLFPI</sequence>
<dbReference type="AlphaFoldDB" id="A0A031LJY3"/>
<dbReference type="STRING" id="1160895.CM19_12020"/>
<keyword evidence="4" id="KW-1185">Reference proteome</keyword>
<feature type="coiled-coil region" evidence="1">
    <location>
        <begin position="247"/>
        <end position="281"/>
    </location>
</feature>
<evidence type="ECO:0000256" key="1">
    <source>
        <dbReference type="SAM" id="Coils"/>
    </source>
</evidence>
<protein>
    <submittedName>
        <fullName evidence="3">AbrB family transcriptional regulator</fullName>
    </submittedName>
</protein>
<keyword evidence="1" id="KW-0175">Coiled coil</keyword>
<evidence type="ECO:0000313" key="3">
    <source>
        <dbReference type="EMBL" id="EZQ01795.1"/>
    </source>
</evidence>
<dbReference type="SMART" id="SM00966">
    <property type="entry name" value="SpoVT_AbrB"/>
    <property type="match status" value="1"/>
</dbReference>
<dbReference type="OrthoDB" id="40991at2157"/>
<name>A0A031LJY3_9CREN</name>
<evidence type="ECO:0000259" key="2">
    <source>
        <dbReference type="SMART" id="SM00966"/>
    </source>
</evidence>
<gene>
    <name evidence="3" type="ORF">CM19_12020</name>
</gene>
<dbReference type="GO" id="GO:0003677">
    <property type="term" value="F:DNA binding"/>
    <property type="evidence" value="ECO:0007669"/>
    <property type="project" value="InterPro"/>
</dbReference>
<accession>A0A031LJY3</accession>
<dbReference type="InterPro" id="IPR007159">
    <property type="entry name" value="SpoVT-AbrB_dom"/>
</dbReference>
<dbReference type="EMBL" id="JFZT01000061">
    <property type="protein sequence ID" value="EZQ01795.1"/>
    <property type="molecule type" value="Genomic_DNA"/>
</dbReference>
<reference evidence="3 4" key="1">
    <citation type="submission" date="2014-03" db="EMBL/GenBank/DDBJ databases">
        <title>Draft genome sequence of the novel thermoacidophilic archaea Acidianus copahuensis ALE1 strain, isolated from Copahue volcanic area in Neuquen Argentina.</title>
        <authorList>
            <person name="Urbieta M.S."/>
            <person name="Rascovan N."/>
            <person name="Castro C."/>
            <person name="Revale S."/>
            <person name="Giaveno M.A."/>
            <person name="Vazquez M.P."/>
            <person name="Donati E.R."/>
        </authorList>
    </citation>
    <scope>NUCLEOTIDE SEQUENCE [LARGE SCALE GENOMIC DNA]</scope>
    <source>
        <strain evidence="3 4">ALE1</strain>
    </source>
</reference>
<dbReference type="Pfam" id="PF04014">
    <property type="entry name" value="MazE_antitoxin"/>
    <property type="match status" value="1"/>
</dbReference>
<proteinExistence type="predicted"/>
<dbReference type="RefSeq" id="WP_048100577.1">
    <property type="nucleotide sequence ID" value="NZ_JFZT01000061.1"/>
</dbReference>
<comment type="caution">
    <text evidence="3">The sequence shown here is derived from an EMBL/GenBank/DDBJ whole genome shotgun (WGS) entry which is preliminary data.</text>
</comment>
<organism evidence="3 4">
    <name type="scientific">Candidatus Acidianus copahuensis</name>
    <dbReference type="NCBI Taxonomy" id="1160895"/>
    <lineage>
        <taxon>Archaea</taxon>
        <taxon>Thermoproteota</taxon>
        <taxon>Thermoprotei</taxon>
        <taxon>Sulfolobales</taxon>
        <taxon>Sulfolobaceae</taxon>
        <taxon>Acidianus</taxon>
    </lineage>
</organism>